<evidence type="ECO:0000256" key="4">
    <source>
        <dbReference type="ARBA" id="ARBA00022679"/>
    </source>
</evidence>
<evidence type="ECO:0000313" key="14">
    <source>
        <dbReference type="Proteomes" id="UP000006983"/>
    </source>
</evidence>
<evidence type="ECO:0000256" key="9">
    <source>
        <dbReference type="PIRSR" id="PIRSR035805-1"/>
    </source>
</evidence>
<gene>
    <name evidence="8" type="primary">tdk</name>
    <name evidence="13" type="ORF">RSSL_01228</name>
</gene>
<dbReference type="Proteomes" id="UP000006983">
    <property type="component" value="Unassembled WGS sequence"/>
</dbReference>
<dbReference type="AlphaFoldDB" id="J7TS66"/>
<dbReference type="GO" id="GO:0071897">
    <property type="term" value="P:DNA biosynthetic process"/>
    <property type="evidence" value="ECO:0007669"/>
    <property type="project" value="UniProtKB-KW"/>
</dbReference>
<dbReference type="EMBL" id="ALIF01000001">
    <property type="protein sequence ID" value="EJO17304.1"/>
    <property type="molecule type" value="Genomic_DNA"/>
</dbReference>
<evidence type="ECO:0000256" key="3">
    <source>
        <dbReference type="ARBA" id="ARBA00022634"/>
    </source>
</evidence>
<dbReference type="PATRIC" id="fig|1200793.3.peg.1186"/>
<name>J7TS66_STRSL</name>
<feature type="binding site" evidence="8">
    <location>
        <begin position="110"/>
        <end position="113"/>
    </location>
    <ligand>
        <name>ATP</name>
        <dbReference type="ChEBI" id="CHEBI:30616"/>
    </ligand>
</feature>
<evidence type="ECO:0000256" key="7">
    <source>
        <dbReference type="ARBA" id="ARBA00022840"/>
    </source>
</evidence>
<evidence type="ECO:0000256" key="6">
    <source>
        <dbReference type="ARBA" id="ARBA00022777"/>
    </source>
</evidence>
<dbReference type="HAMAP" id="MF_00124">
    <property type="entry name" value="Thymidine_kinase"/>
    <property type="match status" value="1"/>
</dbReference>
<dbReference type="GO" id="GO:0005524">
    <property type="term" value="F:ATP binding"/>
    <property type="evidence" value="ECO:0007669"/>
    <property type="project" value="UniProtKB-UniRule"/>
</dbReference>
<dbReference type="EC" id="2.7.1.21" evidence="2 8"/>
<dbReference type="GO" id="GO:0005829">
    <property type="term" value="C:cytosol"/>
    <property type="evidence" value="ECO:0007669"/>
    <property type="project" value="TreeGrafter"/>
</dbReference>
<dbReference type="SUPFAM" id="SSF52540">
    <property type="entry name" value="P-loop containing nucleoside triphosphate hydrolases"/>
    <property type="match status" value="1"/>
</dbReference>
<comment type="subcellular location">
    <subcellularLocation>
        <location evidence="8">Cytoplasm</location>
    </subcellularLocation>
</comment>
<evidence type="ECO:0000256" key="8">
    <source>
        <dbReference type="HAMAP-Rule" id="MF_00124"/>
    </source>
</evidence>
<comment type="similarity">
    <text evidence="1 8 12">Belongs to the thymidine kinase family.</text>
</comment>
<keyword evidence="6 8" id="KW-0418">Kinase</keyword>
<keyword evidence="8" id="KW-0479">Metal-binding</keyword>
<keyword evidence="5 8" id="KW-0547">Nucleotide-binding</keyword>
<keyword evidence="4 8" id="KW-0808">Transferase</keyword>
<sequence length="223" mass="25558">MFSLPPFYAWNYDKISTIHILEETGLAQLYFRYGTMNSGKSIEILKVAYNYEEQGKPVVLLTSRLDNRDGVGYISSRIGMKRKAYPIGDDTDIFGYIANMDPRPYCVLVDEAQFLTRANVYDLARIVDELDIPVMAFGLKNDFQNNLFEGSKYLLLLSDKIDEIKTICHYCSRKATMVLRMEDGKPVYEGAQVQIGGHESYISVCRKHWFNPPQENIIPLNKA</sequence>
<reference evidence="13 14" key="1">
    <citation type="journal article" date="2012" name="J. Bacteriol.">
        <title>Genome Sequence of the Lantibiotic Bacteriocin Producer Streptococcus salivarius Strain K12.</title>
        <authorList>
            <person name="Barretto C."/>
            <person name="Alvarez-Martin P."/>
            <person name="Foata F."/>
            <person name="Renault P."/>
            <person name="Berger B."/>
        </authorList>
    </citation>
    <scope>NUCLEOTIDE SEQUENCE [LARGE SCALE GENOMIC DNA]</scope>
    <source>
        <strain evidence="13 14">K12</strain>
    </source>
</reference>
<evidence type="ECO:0000256" key="1">
    <source>
        <dbReference type="ARBA" id="ARBA00007587"/>
    </source>
</evidence>
<dbReference type="InterPro" id="IPR001267">
    <property type="entry name" value="Thymidine_kinase"/>
</dbReference>
<dbReference type="PANTHER" id="PTHR11441:SF0">
    <property type="entry name" value="THYMIDINE KINASE, CYTOSOLIC"/>
    <property type="match status" value="1"/>
</dbReference>
<feature type="binding site" evidence="8">
    <location>
        <position position="168"/>
    </location>
    <ligand>
        <name>Zn(2+)</name>
        <dbReference type="ChEBI" id="CHEBI:29105"/>
    </ligand>
</feature>
<feature type="active site" description="Proton acceptor" evidence="8 9">
    <location>
        <position position="111"/>
    </location>
</feature>
<dbReference type="PROSITE" id="PS00603">
    <property type="entry name" value="TK_CELLULAR_TYPE"/>
    <property type="match status" value="1"/>
</dbReference>
<accession>J7TS66</accession>
<dbReference type="GO" id="GO:0008270">
    <property type="term" value="F:zinc ion binding"/>
    <property type="evidence" value="ECO:0007669"/>
    <property type="project" value="UniProtKB-UniRule"/>
</dbReference>
<dbReference type="SUPFAM" id="SSF57716">
    <property type="entry name" value="Glucocorticoid receptor-like (DNA-binding domain)"/>
    <property type="match status" value="1"/>
</dbReference>
<evidence type="ECO:0000256" key="2">
    <source>
        <dbReference type="ARBA" id="ARBA00012118"/>
    </source>
</evidence>
<dbReference type="Gene3D" id="3.40.50.300">
    <property type="entry name" value="P-loop containing nucleotide triphosphate hydrolases"/>
    <property type="match status" value="1"/>
</dbReference>
<keyword evidence="14" id="KW-1185">Reference proteome</keyword>
<dbReference type="PANTHER" id="PTHR11441">
    <property type="entry name" value="THYMIDINE KINASE"/>
    <property type="match status" value="1"/>
</dbReference>
<protein>
    <recommendedName>
        <fullName evidence="2 8">Thymidine kinase</fullName>
        <ecNumber evidence="2 8">2.7.1.21</ecNumber>
    </recommendedName>
</protein>
<evidence type="ECO:0000313" key="13">
    <source>
        <dbReference type="EMBL" id="EJO17304.1"/>
    </source>
</evidence>
<comment type="caution">
    <text evidence="13">The sequence shown here is derived from an EMBL/GenBank/DDBJ whole genome shotgun (WGS) entry which is preliminary data.</text>
</comment>
<dbReference type="Gene3D" id="3.30.60.20">
    <property type="match status" value="1"/>
</dbReference>
<feature type="binding site" evidence="8">
    <location>
        <begin position="34"/>
        <end position="41"/>
    </location>
    <ligand>
        <name>ATP</name>
        <dbReference type="ChEBI" id="CHEBI:30616"/>
    </ligand>
</feature>
<evidence type="ECO:0000256" key="12">
    <source>
        <dbReference type="RuleBase" id="RU004165"/>
    </source>
</evidence>
<evidence type="ECO:0000256" key="10">
    <source>
        <dbReference type="PIRSR" id="PIRSR035805-2"/>
    </source>
</evidence>
<feature type="binding site" evidence="8">
    <location>
        <position position="171"/>
    </location>
    <ligand>
        <name>Zn(2+)</name>
        <dbReference type="ChEBI" id="CHEBI:29105"/>
    </ligand>
</feature>
<organism evidence="13 14">
    <name type="scientific">Streptococcus salivarius K12</name>
    <dbReference type="NCBI Taxonomy" id="1200793"/>
    <lineage>
        <taxon>Bacteria</taxon>
        <taxon>Bacillati</taxon>
        <taxon>Bacillota</taxon>
        <taxon>Bacilli</taxon>
        <taxon>Lactobacillales</taxon>
        <taxon>Streptococcaceae</taxon>
        <taxon>Streptococcus</taxon>
    </lineage>
</organism>
<feature type="binding site" evidence="10">
    <location>
        <position position="201"/>
    </location>
    <ligand>
        <name>substrate</name>
    </ligand>
</feature>
<feature type="binding site" evidence="10">
    <location>
        <begin position="193"/>
        <end position="196"/>
    </location>
    <ligand>
        <name>substrate</name>
    </ligand>
</feature>
<evidence type="ECO:0000256" key="5">
    <source>
        <dbReference type="ARBA" id="ARBA00022741"/>
    </source>
</evidence>
<keyword evidence="7 8" id="KW-0067">ATP-binding</keyword>
<dbReference type="Pfam" id="PF00265">
    <property type="entry name" value="TK"/>
    <property type="match status" value="1"/>
</dbReference>
<evidence type="ECO:0000256" key="11">
    <source>
        <dbReference type="RuleBase" id="RU000544"/>
    </source>
</evidence>
<feature type="binding site" evidence="8">
    <location>
        <position position="205"/>
    </location>
    <ligand>
        <name>Zn(2+)</name>
        <dbReference type="ChEBI" id="CHEBI:29105"/>
    </ligand>
</feature>
<dbReference type="PIRSF" id="PIRSF035805">
    <property type="entry name" value="TK_cell"/>
    <property type="match status" value="1"/>
</dbReference>
<dbReference type="GO" id="GO:0004797">
    <property type="term" value="F:thymidine kinase activity"/>
    <property type="evidence" value="ECO:0007669"/>
    <property type="project" value="UniProtKB-UniRule"/>
</dbReference>
<dbReference type="GO" id="GO:0046104">
    <property type="term" value="P:thymidine metabolic process"/>
    <property type="evidence" value="ECO:0007669"/>
    <property type="project" value="TreeGrafter"/>
</dbReference>
<dbReference type="NCBIfam" id="NF003299">
    <property type="entry name" value="PRK04296.1-4"/>
    <property type="match status" value="1"/>
</dbReference>
<keyword evidence="8" id="KW-0862">Zinc</keyword>
<dbReference type="NCBIfam" id="NF003300">
    <property type="entry name" value="PRK04296.1-5"/>
    <property type="match status" value="1"/>
</dbReference>
<dbReference type="InterPro" id="IPR020633">
    <property type="entry name" value="Thymidine_kinase_CS"/>
</dbReference>
<keyword evidence="3 8" id="KW-0237">DNA synthesis</keyword>
<keyword evidence="8" id="KW-0963">Cytoplasm</keyword>
<feature type="binding site" evidence="8">
    <location>
        <position position="208"/>
    </location>
    <ligand>
        <name>Zn(2+)</name>
        <dbReference type="ChEBI" id="CHEBI:29105"/>
    </ligand>
</feature>
<proteinExistence type="inferred from homology"/>
<dbReference type="InterPro" id="IPR027417">
    <property type="entry name" value="P-loop_NTPase"/>
</dbReference>
<comment type="catalytic activity">
    <reaction evidence="8 11">
        <text>thymidine + ATP = dTMP + ADP + H(+)</text>
        <dbReference type="Rhea" id="RHEA:19129"/>
        <dbReference type="ChEBI" id="CHEBI:15378"/>
        <dbReference type="ChEBI" id="CHEBI:17748"/>
        <dbReference type="ChEBI" id="CHEBI:30616"/>
        <dbReference type="ChEBI" id="CHEBI:63528"/>
        <dbReference type="ChEBI" id="CHEBI:456216"/>
        <dbReference type="EC" id="2.7.1.21"/>
    </reaction>
</comment>
<comment type="subunit">
    <text evidence="8">Homotetramer.</text>
</comment>